<dbReference type="Gene3D" id="3.40.50.720">
    <property type="entry name" value="NAD(P)-binding Rossmann-like Domain"/>
    <property type="match status" value="2"/>
</dbReference>
<organism evidence="4 5">
    <name type="scientific">Vitis vinifera</name>
    <name type="common">Grape</name>
    <dbReference type="NCBI Taxonomy" id="29760"/>
    <lineage>
        <taxon>Eukaryota</taxon>
        <taxon>Viridiplantae</taxon>
        <taxon>Streptophyta</taxon>
        <taxon>Embryophyta</taxon>
        <taxon>Tracheophyta</taxon>
        <taxon>Spermatophyta</taxon>
        <taxon>Magnoliopsida</taxon>
        <taxon>eudicotyledons</taxon>
        <taxon>Gunneridae</taxon>
        <taxon>Pentapetalae</taxon>
        <taxon>rosids</taxon>
        <taxon>Vitales</taxon>
        <taxon>Vitaceae</taxon>
        <taxon>Viteae</taxon>
        <taxon>Vitis</taxon>
    </lineage>
</organism>
<evidence type="ECO:0000256" key="2">
    <source>
        <dbReference type="ARBA" id="ARBA00023002"/>
    </source>
</evidence>
<dbReference type="PANTHER" id="PTHR10366">
    <property type="entry name" value="NAD DEPENDENT EPIMERASE/DEHYDRATASE"/>
    <property type="match status" value="1"/>
</dbReference>
<name>A0A438K3Y8_VITVI</name>
<keyword evidence="1" id="KW-0521">NADP</keyword>
<dbReference type="PANTHER" id="PTHR10366:SF831">
    <property type="entry name" value="NAD-DEPENDENT EPIMERASE_DEHYDRATASE DOMAIN-CONTAINING PROTEIN"/>
    <property type="match status" value="1"/>
</dbReference>
<keyword evidence="2" id="KW-0560">Oxidoreductase</keyword>
<proteinExistence type="predicted"/>
<gene>
    <name evidence="4" type="ORF">CK203_005761</name>
</gene>
<evidence type="ECO:0000259" key="3">
    <source>
        <dbReference type="Pfam" id="PF01073"/>
    </source>
</evidence>
<dbReference type="GO" id="GO:0006694">
    <property type="term" value="P:steroid biosynthetic process"/>
    <property type="evidence" value="ECO:0007669"/>
    <property type="project" value="InterPro"/>
</dbReference>
<protein>
    <recommendedName>
        <fullName evidence="3">3-beta hydroxysteroid dehydrogenase/isomerase domain-containing protein</fullName>
    </recommendedName>
</protein>
<dbReference type="GO" id="GO:0016616">
    <property type="term" value="F:oxidoreductase activity, acting on the CH-OH group of donors, NAD or NADP as acceptor"/>
    <property type="evidence" value="ECO:0007669"/>
    <property type="project" value="InterPro"/>
</dbReference>
<dbReference type="SUPFAM" id="SSF51735">
    <property type="entry name" value="NAD(P)-binding Rossmann-fold domains"/>
    <property type="match status" value="1"/>
</dbReference>
<dbReference type="AlphaFoldDB" id="A0A438K3Y8"/>
<feature type="domain" description="3-beta hydroxysteroid dehydrogenase/isomerase" evidence="3">
    <location>
        <begin position="26"/>
        <end position="101"/>
    </location>
</feature>
<dbReference type="InterPro" id="IPR002225">
    <property type="entry name" value="3Beta_OHSteriod_DH/Estase"/>
</dbReference>
<reference evidence="4 5" key="1">
    <citation type="journal article" date="2018" name="PLoS Genet.">
        <title>Population sequencing reveals clonal diversity and ancestral inbreeding in the grapevine cultivar Chardonnay.</title>
        <authorList>
            <person name="Roach M.J."/>
            <person name="Johnson D.L."/>
            <person name="Bohlmann J."/>
            <person name="van Vuuren H.J."/>
            <person name="Jones S.J."/>
            <person name="Pretorius I.S."/>
            <person name="Schmidt S.A."/>
            <person name="Borneman A.R."/>
        </authorList>
    </citation>
    <scope>NUCLEOTIDE SEQUENCE [LARGE SCALE GENOMIC DNA]</scope>
    <source>
        <strain evidence="5">cv. Chardonnay</strain>
        <tissue evidence="4">Leaf</tissue>
    </source>
</reference>
<evidence type="ECO:0000313" key="5">
    <source>
        <dbReference type="Proteomes" id="UP000288805"/>
    </source>
</evidence>
<dbReference type="Proteomes" id="UP000288805">
    <property type="component" value="Unassembled WGS sequence"/>
</dbReference>
<evidence type="ECO:0000256" key="1">
    <source>
        <dbReference type="ARBA" id="ARBA00022857"/>
    </source>
</evidence>
<comment type="caution">
    <text evidence="4">The sequence shown here is derived from an EMBL/GenBank/DDBJ whole genome shotgun (WGS) entry which is preliminary data.</text>
</comment>
<sequence length="168" mass="18291">MEENGEKERVCVTVFSENLPSIPIETLFSDLLDYEGLCAAFAGCSGVFHVVSPVPIGPNFTHFELIEPDITGTHNLPKECERAKVKKVVVLSSAELLLPCKTIADSQSLEDAKKSELNIATVCPSFVFGPMLQSTMNGCSLTFMKVCDVAEVILLAYKNPDALGRYIC</sequence>
<accession>A0A438K3Y8</accession>
<dbReference type="EMBL" id="QGNW01000017">
    <property type="protein sequence ID" value="RVX15898.1"/>
    <property type="molecule type" value="Genomic_DNA"/>
</dbReference>
<evidence type="ECO:0000313" key="4">
    <source>
        <dbReference type="EMBL" id="RVX15898.1"/>
    </source>
</evidence>
<dbReference type="InterPro" id="IPR050425">
    <property type="entry name" value="NAD(P)_dehydrat-like"/>
</dbReference>
<dbReference type="Pfam" id="PF01073">
    <property type="entry name" value="3Beta_HSD"/>
    <property type="match status" value="1"/>
</dbReference>
<dbReference type="InterPro" id="IPR036291">
    <property type="entry name" value="NAD(P)-bd_dom_sf"/>
</dbReference>